<comment type="function">
    <text evidence="5 6">Responsible for the release of ribosomes from messenger RNA at the termination of protein biosynthesis. May increase the efficiency of translation by recycling ribosomes from one round of translation to another.</text>
</comment>
<dbReference type="GO" id="GO:0005737">
    <property type="term" value="C:cytoplasm"/>
    <property type="evidence" value="ECO:0007669"/>
    <property type="project" value="UniProtKB-SubCell"/>
</dbReference>
<dbReference type="FunFam" id="3.30.1360.40:FF:000001">
    <property type="entry name" value="Ribosome-recycling factor"/>
    <property type="match status" value="1"/>
</dbReference>
<dbReference type="CDD" id="cd00520">
    <property type="entry name" value="RRF"/>
    <property type="match status" value="1"/>
</dbReference>
<evidence type="ECO:0000256" key="5">
    <source>
        <dbReference type="ARBA" id="ARBA00025050"/>
    </source>
</evidence>
<dbReference type="GO" id="GO:0043023">
    <property type="term" value="F:ribosomal large subunit binding"/>
    <property type="evidence" value="ECO:0007669"/>
    <property type="project" value="TreeGrafter"/>
</dbReference>
<dbReference type="NCBIfam" id="TIGR00496">
    <property type="entry name" value="frr"/>
    <property type="match status" value="1"/>
</dbReference>
<feature type="coiled-coil region" evidence="7">
    <location>
        <begin position="139"/>
        <end position="166"/>
    </location>
</feature>
<dbReference type="Gene3D" id="1.10.132.20">
    <property type="entry name" value="Ribosome-recycling factor"/>
    <property type="match status" value="1"/>
</dbReference>
<comment type="caution">
    <text evidence="9">The sequence shown here is derived from an EMBL/GenBank/DDBJ whole genome shotgun (WGS) entry which is preliminary data.</text>
</comment>
<evidence type="ECO:0000259" key="8">
    <source>
        <dbReference type="Pfam" id="PF01765"/>
    </source>
</evidence>
<dbReference type="EMBL" id="DTGT01000344">
    <property type="protein sequence ID" value="HGH61750.1"/>
    <property type="molecule type" value="Genomic_DNA"/>
</dbReference>
<feature type="domain" description="Ribosome recycling factor" evidence="8">
    <location>
        <begin position="20"/>
        <end position="183"/>
    </location>
</feature>
<dbReference type="SUPFAM" id="SSF55194">
    <property type="entry name" value="Ribosome recycling factor, RRF"/>
    <property type="match status" value="1"/>
</dbReference>
<dbReference type="PANTHER" id="PTHR20982:SF3">
    <property type="entry name" value="MITOCHONDRIAL RIBOSOME RECYCLING FACTOR PSEUDO 1"/>
    <property type="match status" value="1"/>
</dbReference>
<evidence type="ECO:0000313" key="9">
    <source>
        <dbReference type="EMBL" id="HGH61750.1"/>
    </source>
</evidence>
<accession>A0A7C4EUW2</accession>
<comment type="similarity">
    <text evidence="2 6">Belongs to the RRF family.</text>
</comment>
<keyword evidence="4 6" id="KW-0648">Protein biosynthesis</keyword>
<gene>
    <name evidence="6" type="primary">frr</name>
    <name evidence="9" type="ORF">ENV54_10675</name>
</gene>
<comment type="subcellular location">
    <subcellularLocation>
        <location evidence="1 6">Cytoplasm</location>
    </subcellularLocation>
</comment>
<sequence>MIDDIHDEMKAAMEKSVDALQRELRRIRTGRASLALLDGITADYYGTPTPINQLATLSIPEPRQIVIQPWDSKAIPDIEKAILRSELGLTPMNDGKLIRIVLPPLTAQRRKELVRVVKKMGEEFKVQIRNHRRDANEMLKEMKKGKDISEDDLHKAQERVQKTTDNVIAHIDAIVNEKEAEIMEV</sequence>
<dbReference type="Gene3D" id="3.30.1360.40">
    <property type="match status" value="1"/>
</dbReference>
<dbReference type="InterPro" id="IPR002661">
    <property type="entry name" value="Ribosome_recyc_fac"/>
</dbReference>
<dbReference type="PANTHER" id="PTHR20982">
    <property type="entry name" value="RIBOSOME RECYCLING FACTOR"/>
    <property type="match status" value="1"/>
</dbReference>
<organism evidence="9">
    <name type="scientific">Desulfomonile tiedjei</name>
    <dbReference type="NCBI Taxonomy" id="2358"/>
    <lineage>
        <taxon>Bacteria</taxon>
        <taxon>Pseudomonadati</taxon>
        <taxon>Thermodesulfobacteriota</taxon>
        <taxon>Desulfomonilia</taxon>
        <taxon>Desulfomonilales</taxon>
        <taxon>Desulfomonilaceae</taxon>
        <taxon>Desulfomonile</taxon>
    </lineage>
</organism>
<dbReference type="AlphaFoldDB" id="A0A7C4EUW2"/>
<protein>
    <recommendedName>
        <fullName evidence="6">Ribosome-recycling factor</fullName>
        <shortName evidence="6">RRF</shortName>
    </recommendedName>
    <alternativeName>
        <fullName evidence="6">Ribosome-releasing factor</fullName>
    </alternativeName>
</protein>
<evidence type="ECO:0000256" key="4">
    <source>
        <dbReference type="ARBA" id="ARBA00022917"/>
    </source>
</evidence>
<evidence type="ECO:0000256" key="3">
    <source>
        <dbReference type="ARBA" id="ARBA00022490"/>
    </source>
</evidence>
<evidence type="ECO:0000256" key="7">
    <source>
        <dbReference type="SAM" id="Coils"/>
    </source>
</evidence>
<keyword evidence="3 6" id="KW-0963">Cytoplasm</keyword>
<evidence type="ECO:0000256" key="2">
    <source>
        <dbReference type="ARBA" id="ARBA00005912"/>
    </source>
</evidence>
<evidence type="ECO:0000256" key="6">
    <source>
        <dbReference type="HAMAP-Rule" id="MF_00040"/>
    </source>
</evidence>
<dbReference type="FunFam" id="1.10.132.20:FF:000001">
    <property type="entry name" value="Ribosome-recycling factor"/>
    <property type="match status" value="1"/>
</dbReference>
<proteinExistence type="inferred from homology"/>
<dbReference type="InterPro" id="IPR023584">
    <property type="entry name" value="Ribosome_recyc_fac_dom"/>
</dbReference>
<dbReference type="InterPro" id="IPR036191">
    <property type="entry name" value="RRF_sf"/>
</dbReference>
<evidence type="ECO:0000256" key="1">
    <source>
        <dbReference type="ARBA" id="ARBA00004496"/>
    </source>
</evidence>
<keyword evidence="7" id="KW-0175">Coiled coil</keyword>
<dbReference type="HAMAP" id="MF_00040">
    <property type="entry name" value="RRF"/>
    <property type="match status" value="1"/>
</dbReference>
<reference evidence="9" key="1">
    <citation type="journal article" date="2020" name="mSystems">
        <title>Genome- and Community-Level Interaction Insights into Carbon Utilization and Element Cycling Functions of Hydrothermarchaeota in Hydrothermal Sediment.</title>
        <authorList>
            <person name="Zhou Z."/>
            <person name="Liu Y."/>
            <person name="Xu W."/>
            <person name="Pan J."/>
            <person name="Luo Z.H."/>
            <person name="Li M."/>
        </authorList>
    </citation>
    <scope>NUCLEOTIDE SEQUENCE [LARGE SCALE GENOMIC DNA]</scope>
    <source>
        <strain evidence="9">SpSt-769</strain>
    </source>
</reference>
<dbReference type="GO" id="GO:0006415">
    <property type="term" value="P:translational termination"/>
    <property type="evidence" value="ECO:0007669"/>
    <property type="project" value="UniProtKB-UniRule"/>
</dbReference>
<name>A0A7C4EUW2_9BACT</name>
<dbReference type="Pfam" id="PF01765">
    <property type="entry name" value="RRF"/>
    <property type="match status" value="1"/>
</dbReference>